<comment type="caution">
    <text evidence="2">The sequence shown here is derived from an EMBL/GenBank/DDBJ whole genome shotgun (WGS) entry which is preliminary data.</text>
</comment>
<sequence length="106" mass="11593">MSDNEKPDKTEPTEDSSAEESPVKRVKKLEKKPLTPTKGKVTKPTRQRTVSPRMRAKQVALATTKNPPQLQQRKTNDSFYQGALVGSFLGATLSTVVTNAIAKLLG</sequence>
<name>A0A1Q3AJ24_ZYGRO</name>
<dbReference type="EMBL" id="BDGX01000051">
    <property type="protein sequence ID" value="GAV55721.1"/>
    <property type="molecule type" value="Genomic_DNA"/>
</dbReference>
<feature type="compositionally biased region" description="Basic and acidic residues" evidence="1">
    <location>
        <begin position="1"/>
        <end position="12"/>
    </location>
</feature>
<organism evidence="2 3">
    <name type="scientific">Zygosaccharomyces rouxii</name>
    <dbReference type="NCBI Taxonomy" id="4956"/>
    <lineage>
        <taxon>Eukaryota</taxon>
        <taxon>Fungi</taxon>
        <taxon>Dikarya</taxon>
        <taxon>Ascomycota</taxon>
        <taxon>Saccharomycotina</taxon>
        <taxon>Saccharomycetes</taxon>
        <taxon>Saccharomycetales</taxon>
        <taxon>Saccharomycetaceae</taxon>
        <taxon>Zygosaccharomyces</taxon>
    </lineage>
</organism>
<accession>A0A1Q3AJ24</accession>
<evidence type="ECO:0000256" key="1">
    <source>
        <dbReference type="SAM" id="MobiDB-lite"/>
    </source>
</evidence>
<evidence type="ECO:0000313" key="3">
    <source>
        <dbReference type="Proteomes" id="UP000187013"/>
    </source>
</evidence>
<proteinExistence type="predicted"/>
<protein>
    <submittedName>
        <fullName evidence="2">Uncharacterized protein</fullName>
    </submittedName>
</protein>
<dbReference type="OrthoDB" id="4059397at2759"/>
<gene>
    <name evidence="2" type="ORF">ZYGR_0AY01130</name>
</gene>
<evidence type="ECO:0000313" key="2">
    <source>
        <dbReference type="EMBL" id="GAV55721.1"/>
    </source>
</evidence>
<dbReference type="Proteomes" id="UP000187013">
    <property type="component" value="Unassembled WGS sequence"/>
</dbReference>
<reference evidence="2 3" key="1">
    <citation type="submission" date="2016-08" db="EMBL/GenBank/DDBJ databases">
        <title>Draft genome sequence of allopolyploid Zygosaccharomyces rouxii.</title>
        <authorList>
            <person name="Watanabe J."/>
            <person name="Uehara K."/>
            <person name="Mogi Y."/>
            <person name="Tsukioka Y."/>
        </authorList>
    </citation>
    <scope>NUCLEOTIDE SEQUENCE [LARGE SCALE GENOMIC DNA]</scope>
    <source>
        <strain evidence="2 3">NBRC 110957</strain>
    </source>
</reference>
<feature type="region of interest" description="Disordered" evidence="1">
    <location>
        <begin position="1"/>
        <end position="54"/>
    </location>
</feature>
<dbReference type="AlphaFoldDB" id="A0A1Q3AJ24"/>